<organism evidence="10 11">
    <name type="scientific">Curvibacter cyanobacteriorum</name>
    <dbReference type="NCBI Taxonomy" id="3026422"/>
    <lineage>
        <taxon>Bacteria</taxon>
        <taxon>Pseudomonadati</taxon>
        <taxon>Pseudomonadota</taxon>
        <taxon>Betaproteobacteria</taxon>
        <taxon>Burkholderiales</taxon>
        <taxon>Comamonadaceae</taxon>
        <taxon>Curvibacter</taxon>
    </lineage>
</organism>
<feature type="transmembrane region" description="Helical" evidence="8">
    <location>
        <begin position="21"/>
        <end position="37"/>
    </location>
</feature>
<name>A0ABT5N0Q4_9BURK</name>
<dbReference type="PANTHER" id="PTHR33908">
    <property type="entry name" value="MANNOSYLTRANSFERASE YKCB-RELATED"/>
    <property type="match status" value="1"/>
</dbReference>
<dbReference type="PANTHER" id="PTHR33908:SF9">
    <property type="entry name" value="BLL5595 PROTEIN"/>
    <property type="match status" value="1"/>
</dbReference>
<evidence type="ECO:0000256" key="8">
    <source>
        <dbReference type="SAM" id="Phobius"/>
    </source>
</evidence>
<proteinExistence type="predicted"/>
<feature type="transmembrane region" description="Helical" evidence="8">
    <location>
        <begin position="162"/>
        <end position="195"/>
    </location>
</feature>
<feature type="transmembrane region" description="Helical" evidence="8">
    <location>
        <begin position="386"/>
        <end position="403"/>
    </location>
</feature>
<evidence type="ECO:0000256" key="7">
    <source>
        <dbReference type="ARBA" id="ARBA00023136"/>
    </source>
</evidence>
<evidence type="ECO:0000256" key="5">
    <source>
        <dbReference type="ARBA" id="ARBA00022692"/>
    </source>
</evidence>
<keyword evidence="2" id="KW-1003">Cell membrane</keyword>
<keyword evidence="4 10" id="KW-0808">Transferase</keyword>
<keyword evidence="3 10" id="KW-0328">Glycosyltransferase</keyword>
<gene>
    <name evidence="10" type="ORF">PSQ40_11265</name>
</gene>
<accession>A0ABT5N0Q4</accession>
<dbReference type="RefSeq" id="WP_273951549.1">
    <property type="nucleotide sequence ID" value="NZ_JAQSIP010000004.1"/>
</dbReference>
<dbReference type="EMBL" id="JAQSIP010000004">
    <property type="protein sequence ID" value="MDD0839154.1"/>
    <property type="molecule type" value="Genomic_DNA"/>
</dbReference>
<reference evidence="10 11" key="1">
    <citation type="submission" date="2023-02" db="EMBL/GenBank/DDBJ databases">
        <title>Bacterial whole genomic sequence of Curvibacter sp. HBC61.</title>
        <authorList>
            <person name="Le V."/>
            <person name="Ko S.-R."/>
            <person name="Ahn C.-Y."/>
            <person name="Oh H.-M."/>
        </authorList>
    </citation>
    <scope>NUCLEOTIDE SEQUENCE [LARGE SCALE GENOMIC DNA]</scope>
    <source>
        <strain evidence="10 11">HBC61</strain>
    </source>
</reference>
<sequence>MSVVAPSASVSSRAPLSAGRLILAYCLTWALVHWFAYPNLDPYNDMLENFAWAQTFEWGTFKHPPLFVWVVQAWFALMPHNVLAYKLLSYVNVAIGLWGVAALARQMGLGRHASSAVLLLLWTLPYTTLAAKFNANAVLLSVWPWTAVAWVASLHHTGRRGLWASVALGGLGALCMLGKYYSGVFLLSLFLAALLRRDALRWFSSPRPYLALLTLFVGLAPHAWWLWQNDFPTLRYAMDQGAGHMDWRSILHFAITPLTFGLVAWLSTLGVFAWQATDSTAERPLWGRLGRAVGQLPRLALHSWRPQRWDDTLFWLAMLPGGLTLLAGVAEMAELSSPWAIPTIFALPLLWLRNLGRVTTPTRITPAPSLAPSPVTLRSLDALNSAAWPVLIGVVLVGVVLTVQQARQGRRSYYEATEPAAELMAAGWQQRHPDIPLGWTGGEWAENAMIAFYVSDRVRALPGRPDEWPTTLAPHPNWVREGGLLICPRGPLPELKRHKTTACELEAEAWLEQSGLPVQPHWVTAARTGWRFPQPMQFAWVVYDVLPGTATAKGGDFSPRGKHIKG</sequence>
<feature type="domain" description="Glycosyltransferase RgtA/B/C/D-like" evidence="9">
    <location>
        <begin position="62"/>
        <end position="225"/>
    </location>
</feature>
<keyword evidence="6 8" id="KW-1133">Transmembrane helix</keyword>
<feature type="transmembrane region" description="Helical" evidence="8">
    <location>
        <begin position="247"/>
        <end position="274"/>
    </location>
</feature>
<evidence type="ECO:0000256" key="1">
    <source>
        <dbReference type="ARBA" id="ARBA00004651"/>
    </source>
</evidence>
<keyword evidence="11" id="KW-1185">Reference proteome</keyword>
<dbReference type="Pfam" id="PF13231">
    <property type="entry name" value="PMT_2"/>
    <property type="match status" value="1"/>
</dbReference>
<feature type="transmembrane region" description="Helical" evidence="8">
    <location>
        <begin position="116"/>
        <end position="142"/>
    </location>
</feature>
<dbReference type="InterPro" id="IPR050297">
    <property type="entry name" value="LipidA_mod_glycosyltrf_83"/>
</dbReference>
<comment type="caution">
    <text evidence="10">The sequence shown here is derived from an EMBL/GenBank/DDBJ whole genome shotgun (WGS) entry which is preliminary data.</text>
</comment>
<dbReference type="EC" id="2.4.-.-" evidence="10"/>
<feature type="transmembrane region" description="Helical" evidence="8">
    <location>
        <begin position="83"/>
        <end position="104"/>
    </location>
</feature>
<comment type="subcellular location">
    <subcellularLocation>
        <location evidence="1">Cell membrane</location>
        <topology evidence="1">Multi-pass membrane protein</topology>
    </subcellularLocation>
</comment>
<feature type="transmembrane region" description="Helical" evidence="8">
    <location>
        <begin position="312"/>
        <end position="330"/>
    </location>
</feature>
<dbReference type="GO" id="GO:0016757">
    <property type="term" value="F:glycosyltransferase activity"/>
    <property type="evidence" value="ECO:0007669"/>
    <property type="project" value="UniProtKB-KW"/>
</dbReference>
<feature type="transmembrane region" description="Helical" evidence="8">
    <location>
        <begin position="207"/>
        <end position="227"/>
    </location>
</feature>
<evidence type="ECO:0000259" key="9">
    <source>
        <dbReference type="Pfam" id="PF13231"/>
    </source>
</evidence>
<evidence type="ECO:0000256" key="4">
    <source>
        <dbReference type="ARBA" id="ARBA00022679"/>
    </source>
</evidence>
<dbReference type="Proteomes" id="UP001528673">
    <property type="component" value="Unassembled WGS sequence"/>
</dbReference>
<evidence type="ECO:0000313" key="10">
    <source>
        <dbReference type="EMBL" id="MDD0839154.1"/>
    </source>
</evidence>
<evidence type="ECO:0000256" key="3">
    <source>
        <dbReference type="ARBA" id="ARBA00022676"/>
    </source>
</evidence>
<evidence type="ECO:0000256" key="6">
    <source>
        <dbReference type="ARBA" id="ARBA00022989"/>
    </source>
</evidence>
<evidence type="ECO:0000313" key="11">
    <source>
        <dbReference type="Proteomes" id="UP001528673"/>
    </source>
</evidence>
<evidence type="ECO:0000256" key="2">
    <source>
        <dbReference type="ARBA" id="ARBA00022475"/>
    </source>
</evidence>
<keyword evidence="5 8" id="KW-0812">Transmembrane</keyword>
<dbReference type="InterPro" id="IPR038731">
    <property type="entry name" value="RgtA/B/C-like"/>
</dbReference>
<keyword evidence="7 8" id="KW-0472">Membrane</keyword>
<protein>
    <submittedName>
        <fullName evidence="10">Glycosyltransferase family 39 protein</fullName>
        <ecNumber evidence="10">2.4.-.-</ecNumber>
    </submittedName>
</protein>